<reference evidence="1" key="1">
    <citation type="submission" date="2014-09" db="EMBL/GenBank/DDBJ databases">
        <authorList>
            <person name="Magalhaes I.L.F."/>
            <person name="Oliveira U."/>
            <person name="Santos F.R."/>
            <person name="Vidigal T.H.D.A."/>
            <person name="Brescovit A.D."/>
            <person name="Santos A.J."/>
        </authorList>
    </citation>
    <scope>NUCLEOTIDE SEQUENCE</scope>
    <source>
        <tissue evidence="1">Shoot tissue taken approximately 20 cm above the soil surface</tissue>
    </source>
</reference>
<accession>A0A0A9FVN8</accession>
<name>A0A0A9FVN8_ARUDO</name>
<protein>
    <submittedName>
        <fullName evidence="1">Uncharacterized protein</fullName>
    </submittedName>
</protein>
<sequence length="11" mass="1276">MLKDTKIGDQQ</sequence>
<evidence type="ECO:0000313" key="1">
    <source>
        <dbReference type="EMBL" id="JAE16900.1"/>
    </source>
</evidence>
<proteinExistence type="predicted"/>
<dbReference type="EMBL" id="GBRH01180996">
    <property type="protein sequence ID" value="JAE16900.1"/>
    <property type="molecule type" value="Transcribed_RNA"/>
</dbReference>
<organism evidence="1">
    <name type="scientific">Arundo donax</name>
    <name type="common">Giant reed</name>
    <name type="synonym">Donax arundinaceus</name>
    <dbReference type="NCBI Taxonomy" id="35708"/>
    <lineage>
        <taxon>Eukaryota</taxon>
        <taxon>Viridiplantae</taxon>
        <taxon>Streptophyta</taxon>
        <taxon>Embryophyta</taxon>
        <taxon>Tracheophyta</taxon>
        <taxon>Spermatophyta</taxon>
        <taxon>Magnoliopsida</taxon>
        <taxon>Liliopsida</taxon>
        <taxon>Poales</taxon>
        <taxon>Poaceae</taxon>
        <taxon>PACMAD clade</taxon>
        <taxon>Arundinoideae</taxon>
        <taxon>Arundineae</taxon>
        <taxon>Arundo</taxon>
    </lineage>
</organism>
<reference evidence="1" key="2">
    <citation type="journal article" date="2015" name="Data Brief">
        <title>Shoot transcriptome of the giant reed, Arundo donax.</title>
        <authorList>
            <person name="Barrero R.A."/>
            <person name="Guerrero F.D."/>
            <person name="Moolhuijzen P."/>
            <person name="Goolsby J.A."/>
            <person name="Tidwell J."/>
            <person name="Bellgard S.E."/>
            <person name="Bellgard M.I."/>
        </authorList>
    </citation>
    <scope>NUCLEOTIDE SEQUENCE</scope>
    <source>
        <tissue evidence="1">Shoot tissue taken approximately 20 cm above the soil surface</tissue>
    </source>
</reference>